<dbReference type="Proteomes" id="UP001144471">
    <property type="component" value="Unassembled WGS sequence"/>
</dbReference>
<dbReference type="PANTHER" id="PTHR32248">
    <property type="entry name" value="RNA POLYMERASE SIGMA-54 FACTOR"/>
    <property type="match status" value="1"/>
</dbReference>
<evidence type="ECO:0000256" key="2">
    <source>
        <dbReference type="ARBA" id="ARBA00022478"/>
    </source>
</evidence>
<keyword evidence="6" id="KW-0731">Sigma factor</keyword>
<dbReference type="PIRSF" id="PIRSF000774">
    <property type="entry name" value="RpoN"/>
    <property type="match status" value="1"/>
</dbReference>
<name>A0A9W6GM05_9FUSO</name>
<gene>
    <name evidence="11" type="ORF">PM10SUCC1_18080</name>
</gene>
<dbReference type="PRINTS" id="PR00045">
    <property type="entry name" value="SIGMA54FCT"/>
</dbReference>
<evidence type="ECO:0000256" key="1">
    <source>
        <dbReference type="ARBA" id="ARBA00008798"/>
    </source>
</evidence>
<evidence type="ECO:0000256" key="6">
    <source>
        <dbReference type="ARBA" id="ARBA00023082"/>
    </source>
</evidence>
<dbReference type="EMBL" id="BSDY01000007">
    <property type="protein sequence ID" value="GLI56294.1"/>
    <property type="molecule type" value="Genomic_DNA"/>
</dbReference>
<dbReference type="GO" id="GO:0016779">
    <property type="term" value="F:nucleotidyltransferase activity"/>
    <property type="evidence" value="ECO:0007669"/>
    <property type="project" value="UniProtKB-KW"/>
</dbReference>
<keyword evidence="12" id="KW-1185">Reference proteome</keyword>
<dbReference type="GO" id="GO:0003677">
    <property type="term" value="F:DNA binding"/>
    <property type="evidence" value="ECO:0007669"/>
    <property type="project" value="UniProtKB-KW"/>
</dbReference>
<dbReference type="InterPro" id="IPR007046">
    <property type="entry name" value="RNA_pol_sigma_54_core-bd"/>
</dbReference>
<protein>
    <recommendedName>
        <fullName evidence="13">RNA polymerase, sigma 54 subunit, RpoN/SigL</fullName>
    </recommendedName>
</protein>
<evidence type="ECO:0000256" key="3">
    <source>
        <dbReference type="ARBA" id="ARBA00022679"/>
    </source>
</evidence>
<evidence type="ECO:0000256" key="8">
    <source>
        <dbReference type="ARBA" id="ARBA00023163"/>
    </source>
</evidence>
<dbReference type="Gene3D" id="1.10.10.1330">
    <property type="entry name" value="RNA polymerase sigma-54 factor, core-binding domain"/>
    <property type="match status" value="1"/>
</dbReference>
<comment type="similarity">
    <text evidence="1">Belongs to the sigma-54 factor family.</text>
</comment>
<evidence type="ECO:0000313" key="12">
    <source>
        <dbReference type="Proteomes" id="UP001144471"/>
    </source>
</evidence>
<dbReference type="GO" id="GO:0006352">
    <property type="term" value="P:DNA-templated transcription initiation"/>
    <property type="evidence" value="ECO:0007669"/>
    <property type="project" value="InterPro"/>
</dbReference>
<dbReference type="RefSeq" id="WP_281835350.1">
    <property type="nucleotide sequence ID" value="NZ_BSDY01000007.1"/>
</dbReference>
<proteinExistence type="inferred from homology"/>
<feature type="domain" description="RNA polymerase sigma factor 54 DNA-binding" evidence="9">
    <location>
        <begin position="229"/>
        <end position="374"/>
    </location>
</feature>
<dbReference type="AlphaFoldDB" id="A0A9W6GM05"/>
<keyword evidence="4" id="KW-0548">Nucleotidyltransferase</keyword>
<dbReference type="GO" id="GO:0016987">
    <property type="term" value="F:sigma factor activity"/>
    <property type="evidence" value="ECO:0007669"/>
    <property type="project" value="UniProtKB-KW"/>
</dbReference>
<evidence type="ECO:0000256" key="5">
    <source>
        <dbReference type="ARBA" id="ARBA00023015"/>
    </source>
</evidence>
<reference evidence="11" key="1">
    <citation type="submission" date="2022-12" db="EMBL/GenBank/DDBJ databases">
        <title>Reference genome sequencing for broad-spectrum identification of bacterial and archaeal isolates by mass spectrometry.</title>
        <authorList>
            <person name="Sekiguchi Y."/>
            <person name="Tourlousse D.M."/>
        </authorList>
    </citation>
    <scope>NUCLEOTIDE SEQUENCE</scope>
    <source>
        <strain evidence="11">10succ1</strain>
    </source>
</reference>
<keyword evidence="5" id="KW-0805">Transcription regulation</keyword>
<organism evidence="11 12">
    <name type="scientific">Propionigenium maris DSM 9537</name>
    <dbReference type="NCBI Taxonomy" id="1123000"/>
    <lineage>
        <taxon>Bacteria</taxon>
        <taxon>Fusobacteriati</taxon>
        <taxon>Fusobacteriota</taxon>
        <taxon>Fusobacteriia</taxon>
        <taxon>Fusobacteriales</taxon>
        <taxon>Fusobacteriaceae</taxon>
        <taxon>Propionigenium</taxon>
    </lineage>
</organism>
<dbReference type="GO" id="GO:0000428">
    <property type="term" value="C:DNA-directed RNA polymerase complex"/>
    <property type="evidence" value="ECO:0007669"/>
    <property type="project" value="UniProtKB-KW"/>
</dbReference>
<evidence type="ECO:0008006" key="13">
    <source>
        <dbReference type="Google" id="ProtNLM"/>
    </source>
</evidence>
<dbReference type="Pfam" id="PF04963">
    <property type="entry name" value="Sigma54_CBD"/>
    <property type="match status" value="1"/>
</dbReference>
<keyword evidence="2" id="KW-0240">DNA-directed RNA polymerase</keyword>
<dbReference type="PANTHER" id="PTHR32248:SF4">
    <property type="entry name" value="RNA POLYMERASE SIGMA-54 FACTOR"/>
    <property type="match status" value="1"/>
</dbReference>
<evidence type="ECO:0000256" key="7">
    <source>
        <dbReference type="ARBA" id="ARBA00023125"/>
    </source>
</evidence>
<dbReference type="Pfam" id="PF04552">
    <property type="entry name" value="Sigma54_DBD"/>
    <property type="match status" value="1"/>
</dbReference>
<dbReference type="InterPro" id="IPR038709">
    <property type="entry name" value="RpoN_core-bd_sf"/>
</dbReference>
<dbReference type="Gene3D" id="1.10.10.60">
    <property type="entry name" value="Homeodomain-like"/>
    <property type="match status" value="1"/>
</dbReference>
<dbReference type="InterPro" id="IPR000394">
    <property type="entry name" value="RNA_pol_sigma_54"/>
</dbReference>
<dbReference type="PROSITE" id="PS50044">
    <property type="entry name" value="SIGMA54_3"/>
    <property type="match status" value="1"/>
</dbReference>
<keyword evidence="8" id="KW-0804">Transcription</keyword>
<dbReference type="GO" id="GO:0001216">
    <property type="term" value="F:DNA-binding transcription activator activity"/>
    <property type="evidence" value="ECO:0007669"/>
    <property type="project" value="InterPro"/>
</dbReference>
<keyword evidence="3" id="KW-0808">Transferase</keyword>
<comment type="caution">
    <text evidence="11">The sequence shown here is derived from an EMBL/GenBank/DDBJ whole genome shotgun (WGS) entry which is preliminary data.</text>
</comment>
<evidence type="ECO:0000259" key="9">
    <source>
        <dbReference type="Pfam" id="PF04552"/>
    </source>
</evidence>
<dbReference type="InterPro" id="IPR007634">
    <property type="entry name" value="RNA_pol_sigma_54_DNA-bd"/>
</dbReference>
<evidence type="ECO:0000313" key="11">
    <source>
        <dbReference type="EMBL" id="GLI56294.1"/>
    </source>
</evidence>
<evidence type="ECO:0000259" key="10">
    <source>
        <dbReference type="Pfam" id="PF04963"/>
    </source>
</evidence>
<keyword evidence="7" id="KW-0238">DNA-binding</keyword>
<sequence>MKLELKISQKITKKKIESLKILELNTFHLKNYLKVNYGVEERELSYLSRKERSLEEFLLEQVGLLKISRERYEILEEFIWNLDEKGYLKLSLTDLAKKKRRSILYIRECYETFKELDPKGIGGRDMREVLILQSEKKSILRGILEDMYRELMDINFPKISKRLGISMEEIKNEIEPMRYFISYPRKNFAYYAPVEIREDDIFLGEDLEVTLNSSYGYRVSEEDVQGGSVRTAEKINTALAMREATLFKVAKFIVEHQRSFLTGGEMKSLKLEDVAEALGVSISTVSRTIRDKRLNHQGTRYNLKDLFTNQVGETTSYTVKRVVQEIVDSEDKSNPLSDEEIRQKMIEKGMEISRRTVGKYRNQMEIPSMKRRRRY</sequence>
<accession>A0A9W6GM05</accession>
<evidence type="ECO:0000256" key="4">
    <source>
        <dbReference type="ARBA" id="ARBA00022695"/>
    </source>
</evidence>
<feature type="domain" description="RNA polymerase sigma factor 54 core-binding" evidence="10">
    <location>
        <begin position="48"/>
        <end position="216"/>
    </location>
</feature>